<reference evidence="2 3" key="1">
    <citation type="journal article" date="2012" name="Proc. Natl. Acad. Sci. U.S.A.">
        <title>Comparative genomics of Ceriporiopsis subvermispora and Phanerochaete chrysosporium provide insight into selective ligninolysis.</title>
        <authorList>
            <person name="Fernandez-Fueyo E."/>
            <person name="Ruiz-Duenas F.J."/>
            <person name="Ferreira P."/>
            <person name="Floudas D."/>
            <person name="Hibbett D.S."/>
            <person name="Canessa P."/>
            <person name="Larrondo L.F."/>
            <person name="James T.Y."/>
            <person name="Seelenfreund D."/>
            <person name="Lobos S."/>
            <person name="Polanco R."/>
            <person name="Tello M."/>
            <person name="Honda Y."/>
            <person name="Watanabe T."/>
            <person name="Watanabe T."/>
            <person name="Ryu J.S."/>
            <person name="Kubicek C.P."/>
            <person name="Schmoll M."/>
            <person name="Gaskell J."/>
            <person name="Hammel K.E."/>
            <person name="St John F.J."/>
            <person name="Vanden Wymelenberg A."/>
            <person name="Sabat G."/>
            <person name="Splinter BonDurant S."/>
            <person name="Syed K."/>
            <person name="Yadav J.S."/>
            <person name="Doddapaneni H."/>
            <person name="Subramanian V."/>
            <person name="Lavin J.L."/>
            <person name="Oguiza J.A."/>
            <person name="Perez G."/>
            <person name="Pisabarro A.G."/>
            <person name="Ramirez L."/>
            <person name="Santoyo F."/>
            <person name="Master E."/>
            <person name="Coutinho P.M."/>
            <person name="Henrissat B."/>
            <person name="Lombard V."/>
            <person name="Magnuson J.K."/>
            <person name="Kuees U."/>
            <person name="Hori C."/>
            <person name="Igarashi K."/>
            <person name="Samejima M."/>
            <person name="Held B.W."/>
            <person name="Barry K.W."/>
            <person name="LaButti K.M."/>
            <person name="Lapidus A."/>
            <person name="Lindquist E.A."/>
            <person name="Lucas S.M."/>
            <person name="Riley R."/>
            <person name="Salamov A.A."/>
            <person name="Hoffmeister D."/>
            <person name="Schwenk D."/>
            <person name="Hadar Y."/>
            <person name="Yarden O."/>
            <person name="de Vries R.P."/>
            <person name="Wiebenga A."/>
            <person name="Stenlid J."/>
            <person name="Eastwood D."/>
            <person name="Grigoriev I.V."/>
            <person name="Berka R.M."/>
            <person name="Blanchette R.A."/>
            <person name="Kersten P."/>
            <person name="Martinez A.T."/>
            <person name="Vicuna R."/>
            <person name="Cullen D."/>
        </authorList>
    </citation>
    <scope>NUCLEOTIDE SEQUENCE [LARGE SCALE GENOMIC DNA]</scope>
    <source>
        <strain evidence="2 3">B</strain>
    </source>
</reference>
<proteinExistence type="predicted"/>
<keyword evidence="3" id="KW-1185">Reference proteome</keyword>
<organism evidence="2 3">
    <name type="scientific">Ceriporiopsis subvermispora (strain B)</name>
    <name type="common">White-rot fungus</name>
    <name type="synonym">Gelatoporia subvermispora</name>
    <dbReference type="NCBI Taxonomy" id="914234"/>
    <lineage>
        <taxon>Eukaryota</taxon>
        <taxon>Fungi</taxon>
        <taxon>Dikarya</taxon>
        <taxon>Basidiomycota</taxon>
        <taxon>Agaricomycotina</taxon>
        <taxon>Agaricomycetes</taxon>
        <taxon>Polyporales</taxon>
        <taxon>Gelatoporiaceae</taxon>
        <taxon>Gelatoporia</taxon>
    </lineage>
</organism>
<gene>
    <name evidence="2" type="ORF">CERSUDRAFT_85139</name>
</gene>
<evidence type="ECO:0000256" key="1">
    <source>
        <dbReference type="SAM" id="MobiDB-lite"/>
    </source>
</evidence>
<sequence length="195" mass="22394">MLLEIPANTVPHTEVGAAPTSSPESNNSHKQDIEHSAAQLSGMSEPSEQPDEWEDFDESEEESSDEDEDWEPPILTEVDLQYRVDDFAPARYMPIEEHIVHDQRVVNIYTGINKTWPSREDVINNVDIATTMLCLIVLTAPRKIPLRREWNNVTNIRRLAEQKLVRESLAGPVEGKKFARVRSLCLWYEGYSSWF</sequence>
<feature type="compositionally biased region" description="Acidic residues" evidence="1">
    <location>
        <begin position="48"/>
        <end position="71"/>
    </location>
</feature>
<evidence type="ECO:0000313" key="2">
    <source>
        <dbReference type="EMBL" id="EMD36033.1"/>
    </source>
</evidence>
<dbReference type="HOGENOM" id="CLU_124526_0_0_1"/>
<evidence type="ECO:0000313" key="3">
    <source>
        <dbReference type="Proteomes" id="UP000016930"/>
    </source>
</evidence>
<accession>M2QG67</accession>
<dbReference type="EMBL" id="KB445799">
    <property type="protein sequence ID" value="EMD36033.1"/>
    <property type="molecule type" value="Genomic_DNA"/>
</dbReference>
<feature type="region of interest" description="Disordered" evidence="1">
    <location>
        <begin position="1"/>
        <end position="74"/>
    </location>
</feature>
<name>M2QG67_CERS8</name>
<protein>
    <submittedName>
        <fullName evidence="2">Uncharacterized protein</fullName>
    </submittedName>
</protein>
<dbReference type="AlphaFoldDB" id="M2QG67"/>
<feature type="compositionally biased region" description="Polar residues" evidence="1">
    <location>
        <begin position="38"/>
        <end position="47"/>
    </location>
</feature>
<dbReference type="Proteomes" id="UP000016930">
    <property type="component" value="Unassembled WGS sequence"/>
</dbReference>